<keyword evidence="2" id="KW-1133">Transmembrane helix</keyword>
<evidence type="ECO:0000256" key="1">
    <source>
        <dbReference type="SAM" id="MobiDB-lite"/>
    </source>
</evidence>
<protein>
    <submittedName>
        <fullName evidence="3">Uncharacterized protein</fullName>
    </submittedName>
</protein>
<keyword evidence="2" id="KW-0472">Membrane</keyword>
<evidence type="ECO:0000313" key="4">
    <source>
        <dbReference type="Proteomes" id="UP000243498"/>
    </source>
</evidence>
<keyword evidence="4" id="KW-1185">Reference proteome</keyword>
<keyword evidence="2" id="KW-0812">Transmembrane</keyword>
<evidence type="ECO:0000313" key="3">
    <source>
        <dbReference type="EMBL" id="OAA34284.1"/>
    </source>
</evidence>
<reference evidence="3 4" key="1">
    <citation type="journal article" date="2016" name="Genome Biol. Evol.">
        <title>Divergent and convergent evolution of fungal pathogenicity.</title>
        <authorList>
            <person name="Shang Y."/>
            <person name="Xiao G."/>
            <person name="Zheng P."/>
            <person name="Cen K."/>
            <person name="Zhan S."/>
            <person name="Wang C."/>
        </authorList>
    </citation>
    <scope>NUCLEOTIDE SEQUENCE [LARGE SCALE GENOMIC DNA]</scope>
    <source>
        <strain evidence="3 4">RCEF 4871</strain>
    </source>
</reference>
<dbReference type="AlphaFoldDB" id="A0A166W2M9"/>
<dbReference type="Proteomes" id="UP000243498">
    <property type="component" value="Unassembled WGS sequence"/>
</dbReference>
<dbReference type="OrthoDB" id="5376312at2759"/>
<sequence length="477" mass="52355">MNSVGSAVLRPETIYILSKPTGQLRRRGLSKKNLIFVIIVAIIAIFALVAVVFAAFFRVRRRRLPQDQAMRTGGRWSVLNVLGRKRFGQRYEQTYGENPYNGCQIHQLESTSVAATQAGTFQRSSSPLGSRTTPGTQIGASVGRNFSVRSVLTLPAYRATPGNNEQVLGREGDRDGVDVVVDLPTAEEEEELRDEEMEAIYQLRIARQGQIAELNSLRRQRREARQRGDSNALAEVRARSRAASNNNNFDELRQEVGRIQDQRQRSVSSVSYAELGVARHDGTRIRANSNESERMGLLSDAASIAISSRTEPSSSGIHLRERSISSLVSVDSELHPNQSPRTRAYPAAPTTPGFLSEEARLGSNPEYLEADLGTEPIPPPEYGDVPLQDDAWEVARGTTSADEPPPNYSGPNRYIPQTISTFAGHPYLARQERTTSSPIRSSRGVGGIPQLPSLRISSLPAITIQAIIGESRGDNVA</sequence>
<dbReference type="EMBL" id="AZHC01000057">
    <property type="protein sequence ID" value="OAA34284.1"/>
    <property type="molecule type" value="Genomic_DNA"/>
</dbReference>
<feature type="region of interest" description="Disordered" evidence="1">
    <location>
        <begin position="121"/>
        <end position="140"/>
    </location>
</feature>
<feature type="region of interest" description="Disordered" evidence="1">
    <location>
        <begin position="218"/>
        <end position="251"/>
    </location>
</feature>
<feature type="compositionally biased region" description="Polar residues" evidence="1">
    <location>
        <begin position="121"/>
        <end position="139"/>
    </location>
</feature>
<gene>
    <name evidence="3" type="ORF">NOR_08567</name>
</gene>
<comment type="caution">
    <text evidence="3">The sequence shown here is derived from an EMBL/GenBank/DDBJ whole genome shotgun (WGS) entry which is preliminary data.</text>
</comment>
<evidence type="ECO:0000256" key="2">
    <source>
        <dbReference type="SAM" id="Phobius"/>
    </source>
</evidence>
<proteinExistence type="predicted"/>
<organism evidence="3 4">
    <name type="scientific">Metarhizium rileyi (strain RCEF 4871)</name>
    <name type="common">Nomuraea rileyi</name>
    <dbReference type="NCBI Taxonomy" id="1649241"/>
    <lineage>
        <taxon>Eukaryota</taxon>
        <taxon>Fungi</taxon>
        <taxon>Dikarya</taxon>
        <taxon>Ascomycota</taxon>
        <taxon>Pezizomycotina</taxon>
        <taxon>Sordariomycetes</taxon>
        <taxon>Hypocreomycetidae</taxon>
        <taxon>Hypocreales</taxon>
        <taxon>Clavicipitaceae</taxon>
        <taxon>Metarhizium</taxon>
    </lineage>
</organism>
<dbReference type="STRING" id="1081105.A0A166W2M9"/>
<name>A0A166W2M9_METRR</name>
<accession>A0A166W2M9</accession>
<feature type="transmembrane region" description="Helical" evidence="2">
    <location>
        <begin position="34"/>
        <end position="57"/>
    </location>
</feature>